<dbReference type="Pfam" id="PF08241">
    <property type="entry name" value="Methyltransf_11"/>
    <property type="match status" value="1"/>
</dbReference>
<dbReference type="EMBL" id="JANCPR020000023">
    <property type="protein sequence ID" value="MDJ1134773.1"/>
    <property type="molecule type" value="Genomic_DNA"/>
</dbReference>
<reference evidence="2 3" key="1">
    <citation type="submission" date="2023-05" db="EMBL/GenBank/DDBJ databases">
        <title>Streptantibioticus silvisoli sp. nov., acidotolerant actinomycetes 1 from pine litter.</title>
        <authorList>
            <person name="Swiecimska M."/>
            <person name="Golinska P."/>
            <person name="Sangal V."/>
            <person name="Wachnowicz B."/>
            <person name="Goodfellow M."/>
        </authorList>
    </citation>
    <scope>NUCLEOTIDE SEQUENCE [LARGE SCALE GENOMIC DNA]</scope>
    <source>
        <strain evidence="2 3">DSM 42109</strain>
    </source>
</reference>
<evidence type="ECO:0000313" key="2">
    <source>
        <dbReference type="EMBL" id="MDJ1134773.1"/>
    </source>
</evidence>
<feature type="domain" description="Methyltransferase type 11" evidence="1">
    <location>
        <begin position="66"/>
        <end position="136"/>
    </location>
</feature>
<evidence type="ECO:0000313" key="3">
    <source>
        <dbReference type="Proteomes" id="UP001214441"/>
    </source>
</evidence>
<sequence length="234" mass="25181">MNSQLDTLTDFYLPKRDNEPNLFQIWEDGGARGDSITPSTYSAAYRGWMRDKLVAALEAHGAKNLLSLGSGNAAIESGLARDGYRVLAVDALAEAVELAESKGLEALQADIADWTPEGSWPVVYMDGVLGHLYDPRTRSIQPVLRRIRSWFADDSGNGQGTGGGTLIASNDCTTDGSPAQPAPGVTGFHWLTGAYMREQALAAGFGEVEAETFTYDRPLSGRRVRSVITARLVA</sequence>
<dbReference type="SUPFAM" id="SSF53335">
    <property type="entry name" value="S-adenosyl-L-methionine-dependent methyltransferases"/>
    <property type="match status" value="1"/>
</dbReference>
<evidence type="ECO:0000259" key="1">
    <source>
        <dbReference type="Pfam" id="PF08241"/>
    </source>
</evidence>
<dbReference type="GO" id="GO:0032259">
    <property type="term" value="P:methylation"/>
    <property type="evidence" value="ECO:0007669"/>
    <property type="project" value="UniProtKB-KW"/>
</dbReference>
<keyword evidence="3" id="KW-1185">Reference proteome</keyword>
<keyword evidence="2" id="KW-0489">Methyltransferase</keyword>
<dbReference type="EC" id="2.1.-.-" evidence="2"/>
<dbReference type="Gene3D" id="3.40.50.150">
    <property type="entry name" value="Vaccinia Virus protein VP39"/>
    <property type="match status" value="1"/>
</dbReference>
<gene>
    <name evidence="2" type="ORF">NMN56_023025</name>
</gene>
<dbReference type="InterPro" id="IPR013216">
    <property type="entry name" value="Methyltransf_11"/>
</dbReference>
<protein>
    <submittedName>
        <fullName evidence="2">Class I SAM-dependent methyltransferase</fullName>
        <ecNumber evidence="2">2.1.-.-</ecNumber>
    </submittedName>
</protein>
<accession>A0ABT7A2D1</accession>
<comment type="caution">
    <text evidence="2">The sequence shown here is derived from an EMBL/GenBank/DDBJ whole genome shotgun (WGS) entry which is preliminary data.</text>
</comment>
<proteinExistence type="predicted"/>
<organism evidence="2 3">
    <name type="scientific">Streptomyces iconiensis</name>
    <dbReference type="NCBI Taxonomy" id="1384038"/>
    <lineage>
        <taxon>Bacteria</taxon>
        <taxon>Bacillati</taxon>
        <taxon>Actinomycetota</taxon>
        <taxon>Actinomycetes</taxon>
        <taxon>Kitasatosporales</taxon>
        <taxon>Streptomycetaceae</taxon>
        <taxon>Streptomyces</taxon>
    </lineage>
</organism>
<dbReference type="Proteomes" id="UP001214441">
    <property type="component" value="Unassembled WGS sequence"/>
</dbReference>
<dbReference type="RefSeq" id="WP_274045597.1">
    <property type="nucleotide sequence ID" value="NZ_JANCPR020000023.1"/>
</dbReference>
<name>A0ABT7A2D1_9ACTN</name>
<dbReference type="CDD" id="cd02440">
    <property type="entry name" value="AdoMet_MTases"/>
    <property type="match status" value="1"/>
</dbReference>
<keyword evidence="2" id="KW-0808">Transferase</keyword>
<dbReference type="GO" id="GO:0008168">
    <property type="term" value="F:methyltransferase activity"/>
    <property type="evidence" value="ECO:0007669"/>
    <property type="project" value="UniProtKB-KW"/>
</dbReference>
<dbReference type="InterPro" id="IPR029063">
    <property type="entry name" value="SAM-dependent_MTases_sf"/>
</dbReference>